<dbReference type="PANTHER" id="PTHR38662:SF1">
    <property type="entry name" value="COBALT TRANSPORT PROTEIN CBIN"/>
    <property type="match status" value="1"/>
</dbReference>
<feature type="transmembrane region" description="Helical" evidence="10">
    <location>
        <begin position="64"/>
        <end position="84"/>
    </location>
</feature>
<dbReference type="NCBIfam" id="NF002780">
    <property type="entry name" value="PRK02898.1"/>
    <property type="match status" value="1"/>
</dbReference>
<dbReference type="Proteomes" id="UP000288943">
    <property type="component" value="Chromosome"/>
</dbReference>
<feature type="transmembrane region" description="Helical" evidence="10">
    <location>
        <begin position="7"/>
        <end position="25"/>
    </location>
</feature>
<evidence type="ECO:0000313" key="12">
    <source>
        <dbReference type="EMBL" id="QAV16238.1"/>
    </source>
</evidence>
<keyword evidence="2 10" id="KW-0813">Transport</keyword>
<dbReference type="UniPathway" id="UPA00148"/>
<dbReference type="Pfam" id="PF02553">
    <property type="entry name" value="CbiN"/>
    <property type="match status" value="1"/>
</dbReference>
<protein>
    <recommendedName>
        <fullName evidence="10">Cobalt transport protein CbiN</fullName>
    </recommendedName>
    <alternativeName>
        <fullName evidence="10">Energy-coupling factor transporter probable substrate-capture protein CbiN</fullName>
        <shortName evidence="10">ECF transporter S component CbiN</shortName>
    </alternativeName>
</protein>
<evidence type="ECO:0000256" key="7">
    <source>
        <dbReference type="ARBA" id="ARBA00023065"/>
    </source>
</evidence>
<keyword evidence="8 10" id="KW-0472">Membrane</keyword>
<evidence type="ECO:0000256" key="2">
    <source>
        <dbReference type="ARBA" id="ARBA00022448"/>
    </source>
</evidence>
<keyword evidence="7 10" id="KW-0406">Ion transport</keyword>
<keyword evidence="3 10" id="KW-1003">Cell membrane</keyword>
<dbReference type="GO" id="GO:0009236">
    <property type="term" value="P:cobalamin biosynthetic process"/>
    <property type="evidence" value="ECO:0007669"/>
    <property type="project" value="UniProtKB-UniRule"/>
</dbReference>
<comment type="subcellular location">
    <subcellularLocation>
        <location evidence="10">Cell membrane</location>
        <topology evidence="10">Multi-pass membrane protein</topology>
    </subcellularLocation>
</comment>
<comment type="subunit">
    <text evidence="10">Forms an energy-coupling factor (ECF) transporter complex composed of an ATP-binding protein (A component, CbiO), a transmembrane protein (T component, CbiQ) and 2 possible substrate-capture proteins (S components, CbiM and CbiN) of unknown stoichimetry.</text>
</comment>
<dbReference type="AlphaFoldDB" id="A0A410WPB9"/>
<dbReference type="GO" id="GO:0015087">
    <property type="term" value="F:cobalt ion transmembrane transporter activity"/>
    <property type="evidence" value="ECO:0007669"/>
    <property type="project" value="UniProtKB-UniRule"/>
</dbReference>
<proteinExistence type="inferred from homology"/>
<gene>
    <name evidence="10" type="primary">cbiN</name>
    <name evidence="11" type="ORF">M5X16_23355</name>
    <name evidence="12" type="ORF">PC41400_00395</name>
</gene>
<keyword evidence="14" id="KW-1185">Reference proteome</keyword>
<dbReference type="HAMAP" id="MF_00330">
    <property type="entry name" value="CbiN"/>
    <property type="match status" value="1"/>
</dbReference>
<dbReference type="PANTHER" id="PTHR38662">
    <property type="entry name" value="COBALT TRANSPORT PROTEIN CBIN"/>
    <property type="match status" value="1"/>
</dbReference>
<evidence type="ECO:0000256" key="1">
    <source>
        <dbReference type="ARBA" id="ARBA00022426"/>
    </source>
</evidence>
<comment type="similarity">
    <text evidence="10">Belongs to the CbiN family.</text>
</comment>
<dbReference type="Proteomes" id="UP001527202">
    <property type="component" value="Unassembled WGS sequence"/>
</dbReference>
<keyword evidence="9 10" id="KW-0170">Cobalt</keyword>
<accession>A0A410WPB9</accession>
<keyword evidence="6 10" id="KW-1133">Transmembrane helix</keyword>
<evidence type="ECO:0000256" key="8">
    <source>
        <dbReference type="ARBA" id="ARBA00023136"/>
    </source>
</evidence>
<dbReference type="InterPro" id="IPR003705">
    <property type="entry name" value="CbiN"/>
</dbReference>
<keyword evidence="5 10" id="KW-0812">Transmembrane</keyword>
<reference evidence="12 13" key="1">
    <citation type="submission" date="2018-01" db="EMBL/GenBank/DDBJ databases">
        <title>The whole genome sequencing and assembly of Paenibacillus chitinolyticus KCCM 41400 strain.</title>
        <authorList>
            <person name="Kim J.-Y."/>
            <person name="Park M.-K."/>
            <person name="Lee Y.-J."/>
            <person name="Yi H."/>
            <person name="Bahn Y.-S."/>
            <person name="Kim J.F."/>
            <person name="Lee D.-W."/>
        </authorList>
    </citation>
    <scope>NUCLEOTIDE SEQUENCE [LARGE SCALE GENOMIC DNA]</scope>
    <source>
        <strain evidence="12 13">KCCM 41400</strain>
    </source>
</reference>
<organism evidence="12 13">
    <name type="scientific">Paenibacillus chitinolyticus</name>
    <dbReference type="NCBI Taxonomy" id="79263"/>
    <lineage>
        <taxon>Bacteria</taxon>
        <taxon>Bacillati</taxon>
        <taxon>Bacillota</taxon>
        <taxon>Bacilli</taxon>
        <taxon>Bacillales</taxon>
        <taxon>Paenibacillaceae</taxon>
        <taxon>Paenibacillus</taxon>
    </lineage>
</organism>
<evidence type="ECO:0000313" key="11">
    <source>
        <dbReference type="EMBL" id="MCY9598696.1"/>
    </source>
</evidence>
<dbReference type="EMBL" id="CP026520">
    <property type="protein sequence ID" value="QAV16238.1"/>
    <property type="molecule type" value="Genomic_DNA"/>
</dbReference>
<reference evidence="11 14" key="2">
    <citation type="submission" date="2022-05" db="EMBL/GenBank/DDBJ databases">
        <title>Genome Sequencing of Bee-Associated Microbes.</title>
        <authorList>
            <person name="Dunlap C."/>
        </authorList>
    </citation>
    <scope>NUCLEOTIDE SEQUENCE [LARGE SCALE GENOMIC DNA]</scope>
    <source>
        <strain evidence="11 14">NRRL B-23120</strain>
    </source>
</reference>
<evidence type="ECO:0000256" key="5">
    <source>
        <dbReference type="ARBA" id="ARBA00022692"/>
    </source>
</evidence>
<dbReference type="RefSeq" id="WP_009675911.1">
    <property type="nucleotide sequence ID" value="NZ_BQWH01000007.1"/>
</dbReference>
<evidence type="ECO:0000256" key="10">
    <source>
        <dbReference type="HAMAP-Rule" id="MF_00330"/>
    </source>
</evidence>
<sequence>MKTWKKNVWILVVVVLLAVLPLIFVKGEFGGADGAAEEAIQEIAPTYEPWFASLMEPPAETESMLFALQAALGAGFIGYVIGLYKGKASKPKPKA</sequence>
<comment type="pathway">
    <text evidence="10">Cofactor biosynthesis; adenosylcobalamin biosynthesis.</text>
</comment>
<dbReference type="KEGG" id="pchi:PC41400_00395"/>
<dbReference type="GeneID" id="95373273"/>
<evidence type="ECO:0000256" key="4">
    <source>
        <dbReference type="ARBA" id="ARBA00022573"/>
    </source>
</evidence>
<evidence type="ECO:0000256" key="6">
    <source>
        <dbReference type="ARBA" id="ARBA00022989"/>
    </source>
</evidence>
<evidence type="ECO:0000256" key="3">
    <source>
        <dbReference type="ARBA" id="ARBA00022475"/>
    </source>
</evidence>
<evidence type="ECO:0000313" key="13">
    <source>
        <dbReference type="Proteomes" id="UP000288943"/>
    </source>
</evidence>
<evidence type="ECO:0000313" key="14">
    <source>
        <dbReference type="Proteomes" id="UP001527202"/>
    </source>
</evidence>
<comment type="function">
    <text evidence="10">Part of the energy-coupling factor (ECF) transporter complex CbiMNOQ involved in cobalt import.</text>
</comment>
<keyword evidence="4 10" id="KW-0169">Cobalamin biosynthesis</keyword>
<name>A0A410WPB9_9BACL</name>
<evidence type="ECO:0000256" key="9">
    <source>
        <dbReference type="ARBA" id="ARBA00023285"/>
    </source>
</evidence>
<keyword evidence="1 10" id="KW-0171">Cobalt transport</keyword>
<dbReference type="EMBL" id="JAMDMJ010000034">
    <property type="protein sequence ID" value="MCY9598696.1"/>
    <property type="molecule type" value="Genomic_DNA"/>
</dbReference>
<dbReference type="GO" id="GO:0005886">
    <property type="term" value="C:plasma membrane"/>
    <property type="evidence" value="ECO:0007669"/>
    <property type="project" value="UniProtKB-SubCell"/>
</dbReference>